<feature type="region of interest" description="Disordered" evidence="6">
    <location>
        <begin position="173"/>
        <end position="399"/>
    </location>
</feature>
<feature type="compositionally biased region" description="Polar residues" evidence="6">
    <location>
        <begin position="61"/>
        <end position="73"/>
    </location>
</feature>
<feature type="compositionally biased region" description="Low complexity" evidence="6">
    <location>
        <begin position="351"/>
        <end position="380"/>
    </location>
</feature>
<feature type="domain" description="RRM" evidence="7">
    <location>
        <begin position="499"/>
        <end position="576"/>
    </location>
</feature>
<dbReference type="SMART" id="SM00360">
    <property type="entry name" value="RRM"/>
    <property type="match status" value="2"/>
</dbReference>
<feature type="compositionally biased region" description="Polar residues" evidence="6">
    <location>
        <begin position="210"/>
        <end position="221"/>
    </location>
</feature>
<feature type="compositionally biased region" description="Low complexity" evidence="6">
    <location>
        <begin position="792"/>
        <end position="811"/>
    </location>
</feature>
<comment type="subcellular location">
    <subcellularLocation>
        <location evidence="1">Cytoplasm</location>
    </subcellularLocation>
</comment>
<evidence type="ECO:0000256" key="2">
    <source>
        <dbReference type="ARBA" id="ARBA00022490"/>
    </source>
</evidence>
<dbReference type="InterPro" id="IPR012677">
    <property type="entry name" value="Nucleotide-bd_a/b_plait_sf"/>
</dbReference>
<evidence type="ECO:0000256" key="6">
    <source>
        <dbReference type="SAM" id="MobiDB-lite"/>
    </source>
</evidence>
<feature type="compositionally biased region" description="Polar residues" evidence="6">
    <location>
        <begin position="303"/>
        <end position="313"/>
    </location>
</feature>
<feature type="compositionally biased region" description="Polar residues" evidence="6">
    <location>
        <begin position="180"/>
        <end position="189"/>
    </location>
</feature>
<keyword evidence="9" id="KW-1185">Reference proteome</keyword>
<dbReference type="GO" id="GO:0003729">
    <property type="term" value="F:mRNA binding"/>
    <property type="evidence" value="ECO:0007669"/>
    <property type="project" value="TreeGrafter"/>
</dbReference>
<dbReference type="Proteomes" id="UP000790347">
    <property type="component" value="Unassembled WGS sequence"/>
</dbReference>
<keyword evidence="3" id="KW-0677">Repeat</keyword>
<evidence type="ECO:0000256" key="5">
    <source>
        <dbReference type="PROSITE-ProRule" id="PRU00176"/>
    </source>
</evidence>
<reference evidence="8" key="2">
    <citation type="journal article" date="2022" name="Res Sq">
        <title>Comparative Genomics Reveals Insights into the Divergent Evolution of Astigmatic Mites and Household Pest Adaptations.</title>
        <authorList>
            <person name="Xiong Q."/>
            <person name="Wan A.T.-Y."/>
            <person name="Liu X.-Y."/>
            <person name="Fung C.S.-H."/>
            <person name="Xiao X."/>
            <person name="Malainual N."/>
            <person name="Hou J."/>
            <person name="Wang L."/>
            <person name="Wang M."/>
            <person name="Yang K."/>
            <person name="Cui Y."/>
            <person name="Leung E."/>
            <person name="Nong W."/>
            <person name="Shin S.-K."/>
            <person name="Au S."/>
            <person name="Jeong K.Y."/>
            <person name="Chew F.T."/>
            <person name="Hui J."/>
            <person name="Leung T.F."/>
            <person name="Tungtrongchitr A."/>
            <person name="Zhong N."/>
            <person name="Liu Z."/>
            <person name="Tsui S."/>
        </authorList>
    </citation>
    <scope>NUCLEOTIDE SEQUENCE</scope>
    <source>
        <strain evidence="8">Derf</strain>
        <tissue evidence="8">Whole organism</tissue>
    </source>
</reference>
<dbReference type="SUPFAM" id="SSF54928">
    <property type="entry name" value="RNA-binding domain, RBD"/>
    <property type="match status" value="2"/>
</dbReference>
<dbReference type="InterPro" id="IPR000504">
    <property type="entry name" value="RRM_dom"/>
</dbReference>
<gene>
    <name evidence="8" type="ORF">DERF_004084</name>
</gene>
<dbReference type="InterPro" id="IPR035979">
    <property type="entry name" value="RBD_domain_sf"/>
</dbReference>
<sequence>MVSNNRYRCPHNNDNDNGNGDDGGGNHFDPIGNNDNDDDDENSERRRRQRQYSNRSGIIINDSNTYNHNSGSSINNVDGGMKLRSNRIIGTIMTTVVCGGSPSKTTTGDDVENFQNQDSSFSLKSDQNGMKLLLFEDSIINANNSSTSDTFKSINNNRDSKIIIANNVKTTLGDKRKIPTRQQPKTPSTIHIPRQQQRRSSDDDQVIKAKSQNQFSNESTINQTNQRNKRSSSSTTTTNKQQTQDNNFAQKRRRLRRPIWNTNSTKKSTSSLSDVSYFEQQKQQKKIVTTTTTEEEDIDNHSIRSSSPMNICQSSSNDSDSGCMSSSYGESIQSPSTTPQQSIVVKSSMESSQSINGSNDNNGDNCGTLSSSTTTSSSLSVAIRTPPSTYDPNGFGVIEDQPEQNVHECREQDDEPNKIFVGGLPWDTTEYDLEYYFSHFGKVTEINIKYDPMSCLTRGFCFVTFQSEETVRTILRKPVHIIKGKIIELKRAKYRPICKKVFVGGLDPLITEQDIKTYFSQYGTVIAIESPKDKIRNRKREFCFIVFDSETAVDRACYYPRQYIINRICDVKKAQPQPICYQQKRMAATAGLDQTLSTAHLNKILLSDGGKTAAVAANIATVAPDNSATSSLPPDTLNPVLTPLGTILYYQPLNSARITTTATPTSSLSPRIMPIVATRPPPQATGTTIPFVPYPATGIYSPQALYASMASSVTNGYTHNLITGAANATAVTTANQTSNPLVEPSSVADYYLNYYAQTAAYYAQQQQQQQQTINESMSRSVAPNPSTMAIISSSRSSSSSTSSTTESSSESNNILSYKSCLNTNPIIGKPSSLAAYSFAHPPRMTSSYSHHHHTFIYDTEGTTTSSNTPTNN</sequence>
<name>A0A922IEW9_DERFA</name>
<feature type="domain" description="RRM" evidence="7">
    <location>
        <begin position="417"/>
        <end position="494"/>
    </location>
</feature>
<feature type="compositionally biased region" description="Low complexity" evidence="6">
    <location>
        <begin position="314"/>
        <end position="343"/>
    </location>
</feature>
<dbReference type="PROSITE" id="PS50102">
    <property type="entry name" value="RRM"/>
    <property type="match status" value="2"/>
</dbReference>
<reference evidence="8" key="1">
    <citation type="submission" date="2013-05" db="EMBL/GenBank/DDBJ databases">
        <authorList>
            <person name="Yim A.K.Y."/>
            <person name="Chan T.F."/>
            <person name="Ji K.M."/>
            <person name="Liu X.Y."/>
            <person name="Zhou J.W."/>
            <person name="Li R.Q."/>
            <person name="Yang K.Y."/>
            <person name="Li J."/>
            <person name="Li M."/>
            <person name="Law P.T.W."/>
            <person name="Wu Y.L."/>
            <person name="Cai Z.L."/>
            <person name="Qin H."/>
            <person name="Bao Y."/>
            <person name="Leung R.K.K."/>
            <person name="Ng P.K.S."/>
            <person name="Zou J."/>
            <person name="Zhong X.J."/>
            <person name="Ran P.X."/>
            <person name="Zhong N.S."/>
            <person name="Liu Z.G."/>
            <person name="Tsui S.K.W."/>
        </authorList>
    </citation>
    <scope>NUCLEOTIDE SEQUENCE</scope>
    <source>
        <strain evidence="8">Derf</strain>
        <tissue evidence="8">Whole organism</tissue>
    </source>
</reference>
<dbReference type="Pfam" id="PF00076">
    <property type="entry name" value="RRM_1"/>
    <property type="match status" value="2"/>
</dbReference>
<dbReference type="EMBL" id="ASGP02000001">
    <property type="protein sequence ID" value="KAH9530266.1"/>
    <property type="molecule type" value="Genomic_DNA"/>
</dbReference>
<dbReference type="PANTHER" id="PTHR48032">
    <property type="entry name" value="RNA-BINDING PROTEIN MUSASHI HOMOLOG RBP6"/>
    <property type="match status" value="1"/>
</dbReference>
<feature type="compositionally biased region" description="Low complexity" evidence="6">
    <location>
        <begin position="261"/>
        <end position="271"/>
    </location>
</feature>
<dbReference type="AlphaFoldDB" id="A0A922IEW9"/>
<feature type="compositionally biased region" description="Low complexity" evidence="6">
    <location>
        <begin position="222"/>
        <end position="247"/>
    </location>
</feature>
<organism evidence="8 9">
    <name type="scientific">Dermatophagoides farinae</name>
    <name type="common">American house dust mite</name>
    <dbReference type="NCBI Taxonomy" id="6954"/>
    <lineage>
        <taxon>Eukaryota</taxon>
        <taxon>Metazoa</taxon>
        <taxon>Ecdysozoa</taxon>
        <taxon>Arthropoda</taxon>
        <taxon>Chelicerata</taxon>
        <taxon>Arachnida</taxon>
        <taxon>Acari</taxon>
        <taxon>Acariformes</taxon>
        <taxon>Sarcoptiformes</taxon>
        <taxon>Astigmata</taxon>
        <taxon>Psoroptidia</taxon>
        <taxon>Analgoidea</taxon>
        <taxon>Pyroglyphidae</taxon>
        <taxon>Dermatophagoidinae</taxon>
        <taxon>Dermatophagoides</taxon>
    </lineage>
</organism>
<evidence type="ECO:0000313" key="8">
    <source>
        <dbReference type="EMBL" id="KAH9530266.1"/>
    </source>
</evidence>
<feature type="region of interest" description="Disordered" evidence="6">
    <location>
        <begin position="789"/>
        <end position="812"/>
    </location>
</feature>
<dbReference type="Gene3D" id="3.30.70.330">
    <property type="match status" value="2"/>
</dbReference>
<evidence type="ECO:0000256" key="3">
    <source>
        <dbReference type="ARBA" id="ARBA00022737"/>
    </source>
</evidence>
<protein>
    <recommendedName>
        <fullName evidence="7">RRM domain-containing protein</fullName>
    </recommendedName>
</protein>
<evidence type="ECO:0000256" key="4">
    <source>
        <dbReference type="ARBA" id="ARBA00022884"/>
    </source>
</evidence>
<evidence type="ECO:0000259" key="7">
    <source>
        <dbReference type="PROSITE" id="PS50102"/>
    </source>
</evidence>
<dbReference type="OrthoDB" id="6515881at2759"/>
<comment type="caution">
    <text evidence="8">The sequence shown here is derived from an EMBL/GenBank/DDBJ whole genome shotgun (WGS) entry which is preliminary data.</text>
</comment>
<dbReference type="PANTHER" id="PTHR48032:SF18">
    <property type="entry name" value="RRM DOMAIN-CONTAINING PROTEIN"/>
    <property type="match status" value="1"/>
</dbReference>
<keyword evidence="2" id="KW-0963">Cytoplasm</keyword>
<keyword evidence="4 5" id="KW-0694">RNA-binding</keyword>
<feature type="region of interest" description="Disordered" evidence="6">
    <location>
        <begin position="1"/>
        <end position="73"/>
    </location>
</feature>
<evidence type="ECO:0000256" key="1">
    <source>
        <dbReference type="ARBA" id="ARBA00004496"/>
    </source>
</evidence>
<dbReference type="GO" id="GO:0006417">
    <property type="term" value="P:regulation of translation"/>
    <property type="evidence" value="ECO:0007669"/>
    <property type="project" value="TreeGrafter"/>
</dbReference>
<accession>A0A922IEW9</accession>
<evidence type="ECO:0000313" key="9">
    <source>
        <dbReference type="Proteomes" id="UP000790347"/>
    </source>
</evidence>
<proteinExistence type="predicted"/>